<name>A0A2N6NGR0_BEABA</name>
<protein>
    <submittedName>
        <fullName evidence="2">Uncharacterized protein</fullName>
    </submittedName>
</protein>
<organism evidence="2 3">
    <name type="scientific">Beauveria bassiana</name>
    <name type="common">White muscardine disease fungus</name>
    <name type="synonym">Tritirachium shiotae</name>
    <dbReference type="NCBI Taxonomy" id="176275"/>
    <lineage>
        <taxon>Eukaryota</taxon>
        <taxon>Fungi</taxon>
        <taxon>Dikarya</taxon>
        <taxon>Ascomycota</taxon>
        <taxon>Pezizomycotina</taxon>
        <taxon>Sordariomycetes</taxon>
        <taxon>Hypocreomycetidae</taxon>
        <taxon>Hypocreales</taxon>
        <taxon>Cordycipitaceae</taxon>
        <taxon>Beauveria</taxon>
    </lineage>
</organism>
<reference evidence="2 3" key="1">
    <citation type="journal article" date="2016" name="Appl. Microbiol. Biotechnol.">
        <title>Characterization of T-DNA insertion mutants with decreased virulence in the entomopathogenic fungus Beauveria bassiana JEF-007.</title>
        <authorList>
            <person name="Kim S."/>
            <person name="Lee S.J."/>
            <person name="Nai Y.S."/>
            <person name="Yu J.S."/>
            <person name="Lee M.R."/>
            <person name="Yang Y.T."/>
            <person name="Kim J.S."/>
        </authorList>
    </citation>
    <scope>NUCLEOTIDE SEQUENCE [LARGE SCALE GENOMIC DNA]</scope>
    <source>
        <strain evidence="2 3">JEF-007</strain>
    </source>
</reference>
<gene>
    <name evidence="2" type="ORF">BM221_007464</name>
</gene>
<proteinExistence type="predicted"/>
<evidence type="ECO:0000313" key="3">
    <source>
        <dbReference type="Proteomes" id="UP000235728"/>
    </source>
</evidence>
<accession>A0A2N6NGR0</accession>
<dbReference type="EMBL" id="MRVG01000008">
    <property type="protein sequence ID" value="PMB66475.1"/>
    <property type="molecule type" value="Genomic_DNA"/>
</dbReference>
<comment type="caution">
    <text evidence="2">The sequence shown here is derived from an EMBL/GenBank/DDBJ whole genome shotgun (WGS) entry which is preliminary data.</text>
</comment>
<sequence>MPRREPLLFEAIGQQRIIPRIQRVRAWGMSSRMVMVRYRLRRVNGRTERVPQSMTVQSSEKEIQSRGRGRGWTLDAADKTS</sequence>
<evidence type="ECO:0000313" key="2">
    <source>
        <dbReference type="EMBL" id="PMB66475.1"/>
    </source>
</evidence>
<feature type="region of interest" description="Disordered" evidence="1">
    <location>
        <begin position="49"/>
        <end position="81"/>
    </location>
</feature>
<dbReference type="AlphaFoldDB" id="A0A2N6NGR0"/>
<evidence type="ECO:0000256" key="1">
    <source>
        <dbReference type="SAM" id="MobiDB-lite"/>
    </source>
</evidence>
<dbReference type="Proteomes" id="UP000235728">
    <property type="component" value="Unassembled WGS sequence"/>
</dbReference>